<organism evidence="2">
    <name type="scientific">viral metagenome</name>
    <dbReference type="NCBI Taxonomy" id="1070528"/>
    <lineage>
        <taxon>unclassified sequences</taxon>
        <taxon>metagenomes</taxon>
        <taxon>organismal metagenomes</taxon>
    </lineage>
</organism>
<evidence type="ECO:0000313" key="2">
    <source>
        <dbReference type="EMBL" id="QHT99005.1"/>
    </source>
</evidence>
<evidence type="ECO:0000256" key="1">
    <source>
        <dbReference type="SAM" id="Phobius"/>
    </source>
</evidence>
<proteinExistence type="predicted"/>
<feature type="transmembrane region" description="Helical" evidence="1">
    <location>
        <begin position="58"/>
        <end position="83"/>
    </location>
</feature>
<keyword evidence="1" id="KW-1133">Transmembrane helix</keyword>
<keyword evidence="1" id="KW-0812">Transmembrane</keyword>
<feature type="transmembrane region" description="Helical" evidence="1">
    <location>
        <begin position="19"/>
        <end position="37"/>
    </location>
</feature>
<keyword evidence="1" id="KW-0472">Membrane</keyword>
<reference evidence="2" key="1">
    <citation type="journal article" date="2020" name="Nature">
        <title>Giant virus diversity and host interactions through global metagenomics.</title>
        <authorList>
            <person name="Schulz F."/>
            <person name="Roux S."/>
            <person name="Paez-Espino D."/>
            <person name="Jungbluth S."/>
            <person name="Walsh D.A."/>
            <person name="Denef V.J."/>
            <person name="McMahon K.D."/>
            <person name="Konstantinidis K.T."/>
            <person name="Eloe-Fadrosh E.A."/>
            <person name="Kyrpides N.C."/>
            <person name="Woyke T."/>
        </authorList>
    </citation>
    <scope>NUCLEOTIDE SEQUENCE</scope>
    <source>
        <strain evidence="2">GVMAG-M-3300025695-21</strain>
    </source>
</reference>
<dbReference type="EMBL" id="MN740299">
    <property type="protein sequence ID" value="QHT99005.1"/>
    <property type="molecule type" value="Genomic_DNA"/>
</dbReference>
<sequence>MANIFSIILDDFASKKYRIFGLSAYDFIGTLVIVFFIHLYMWNNPINISKKEIEERTIVMYLVSLVFLFITSIGIGVLFHYMFNQTSQFSYNLGFNGKRNLPVVINLL</sequence>
<dbReference type="AlphaFoldDB" id="A0A6C0J2V9"/>
<protein>
    <submittedName>
        <fullName evidence="2">Uncharacterized protein</fullName>
    </submittedName>
</protein>
<name>A0A6C0J2V9_9ZZZZ</name>
<accession>A0A6C0J2V9</accession>